<name>A0A1A8NL03_9TELE</name>
<organism evidence="1">
    <name type="scientific">Nothobranchius pienaari</name>
    <dbReference type="NCBI Taxonomy" id="704102"/>
    <lineage>
        <taxon>Eukaryota</taxon>
        <taxon>Metazoa</taxon>
        <taxon>Chordata</taxon>
        <taxon>Craniata</taxon>
        <taxon>Vertebrata</taxon>
        <taxon>Euteleostomi</taxon>
        <taxon>Actinopterygii</taxon>
        <taxon>Neopterygii</taxon>
        <taxon>Teleostei</taxon>
        <taxon>Neoteleostei</taxon>
        <taxon>Acanthomorphata</taxon>
        <taxon>Ovalentaria</taxon>
        <taxon>Atherinomorphae</taxon>
        <taxon>Cyprinodontiformes</taxon>
        <taxon>Nothobranchiidae</taxon>
        <taxon>Nothobranchius</taxon>
    </lineage>
</organism>
<dbReference type="EMBL" id="HAEG01003607">
    <property type="protein sequence ID" value="SBR69564.1"/>
    <property type="molecule type" value="Transcribed_RNA"/>
</dbReference>
<reference evidence="1" key="2">
    <citation type="submission" date="2016-06" db="EMBL/GenBank/DDBJ databases">
        <title>The genome of a short-lived fish provides insights into sex chromosome evolution and the genetic control of aging.</title>
        <authorList>
            <person name="Reichwald K."/>
            <person name="Felder M."/>
            <person name="Petzold A."/>
            <person name="Koch P."/>
            <person name="Groth M."/>
            <person name="Platzer M."/>
        </authorList>
    </citation>
    <scope>NUCLEOTIDE SEQUENCE</scope>
    <source>
        <tissue evidence="1">Brain</tissue>
    </source>
</reference>
<reference evidence="1" key="1">
    <citation type="submission" date="2016-05" db="EMBL/GenBank/DDBJ databases">
        <authorList>
            <person name="Lavstsen T."/>
            <person name="Jespersen J.S."/>
        </authorList>
    </citation>
    <scope>NUCLEOTIDE SEQUENCE</scope>
    <source>
        <tissue evidence="1">Brain</tissue>
    </source>
</reference>
<sequence length="94" mass="10741">HIRCSSLRSYYQCKKTKIFKCFNEKQKGYIRLKEQSTPPLPLGFVKVNFGNFLRFPHTGTACCQKTELVGSVAKQTAACPFRSCFLFLLLPCNI</sequence>
<accession>A0A1A8NL03</accession>
<evidence type="ECO:0000313" key="1">
    <source>
        <dbReference type="EMBL" id="SBR69564.1"/>
    </source>
</evidence>
<proteinExistence type="predicted"/>
<dbReference type="AlphaFoldDB" id="A0A1A8NL03"/>
<gene>
    <name evidence="1" type="primary">Nfu_g_1_011962</name>
</gene>
<protein>
    <submittedName>
        <fullName evidence="1">Uncharacterized protein</fullName>
    </submittedName>
</protein>
<feature type="non-terminal residue" evidence="1">
    <location>
        <position position="1"/>
    </location>
</feature>
<feature type="non-terminal residue" evidence="1">
    <location>
        <position position="94"/>
    </location>
</feature>